<evidence type="ECO:0000256" key="1">
    <source>
        <dbReference type="SAM" id="MobiDB-lite"/>
    </source>
</evidence>
<evidence type="ECO:0000313" key="2">
    <source>
        <dbReference type="EnsemblMetazoa" id="Aqu2.1.12948_001"/>
    </source>
</evidence>
<feature type="region of interest" description="Disordered" evidence="1">
    <location>
        <begin position="68"/>
        <end position="102"/>
    </location>
</feature>
<sequence length="102" mass="11619">MHANKNGKERYRNLHKLLGSSPLPWFSMRSLVVCSVLLLILTLTTTIPLKNNTNTGLSCNNKQTYVEVLRGRDGRDGVPGRDGVKGERGDKEREEIRERKER</sequence>
<proteinExistence type="predicted"/>
<dbReference type="EnsemblMetazoa" id="Aqu2.1.12948_001">
    <property type="protein sequence ID" value="Aqu2.1.12948_001"/>
    <property type="gene ID" value="Aqu2.1.12948"/>
</dbReference>
<organism evidence="2">
    <name type="scientific">Amphimedon queenslandica</name>
    <name type="common">Sponge</name>
    <dbReference type="NCBI Taxonomy" id="400682"/>
    <lineage>
        <taxon>Eukaryota</taxon>
        <taxon>Metazoa</taxon>
        <taxon>Porifera</taxon>
        <taxon>Demospongiae</taxon>
        <taxon>Heteroscleromorpha</taxon>
        <taxon>Haplosclerida</taxon>
        <taxon>Niphatidae</taxon>
        <taxon>Amphimedon</taxon>
    </lineage>
</organism>
<dbReference type="InParanoid" id="A0A1X7TF00"/>
<name>A0A1X7TF00_AMPQE</name>
<feature type="compositionally biased region" description="Basic and acidic residues" evidence="1">
    <location>
        <begin position="69"/>
        <end position="102"/>
    </location>
</feature>
<reference evidence="2" key="1">
    <citation type="submission" date="2017-05" db="UniProtKB">
        <authorList>
            <consortium name="EnsemblMetazoa"/>
        </authorList>
    </citation>
    <scope>IDENTIFICATION</scope>
</reference>
<protein>
    <submittedName>
        <fullName evidence="2">Uncharacterized protein</fullName>
    </submittedName>
</protein>
<accession>A0A1X7TF00</accession>
<dbReference type="AlphaFoldDB" id="A0A1X7TF00"/>